<evidence type="ECO:0000256" key="1">
    <source>
        <dbReference type="SAM" id="MobiDB-lite"/>
    </source>
</evidence>
<protein>
    <submittedName>
        <fullName evidence="2">Uncharacterized protein</fullName>
    </submittedName>
</protein>
<reference evidence="2" key="2">
    <citation type="submission" date="2013-05" db="EMBL/GenBank/DDBJ databases">
        <authorList>
            <person name="Carter J.-M."/>
            <person name="Baker S.C."/>
            <person name="Pink R."/>
            <person name="Carter D.R.F."/>
            <person name="Collins A."/>
            <person name="Tomlin J."/>
            <person name="Gibbs M."/>
            <person name="Breuker C.J."/>
        </authorList>
    </citation>
    <scope>NUCLEOTIDE SEQUENCE</scope>
    <source>
        <tissue evidence="2">Ovary</tissue>
    </source>
</reference>
<dbReference type="EMBL" id="GAIX01010208">
    <property type="protein sequence ID" value="JAA82352.1"/>
    <property type="molecule type" value="Transcribed_RNA"/>
</dbReference>
<feature type="compositionally biased region" description="Acidic residues" evidence="1">
    <location>
        <begin position="1"/>
        <end position="16"/>
    </location>
</feature>
<feature type="region of interest" description="Disordered" evidence="1">
    <location>
        <begin position="1"/>
        <end position="34"/>
    </location>
</feature>
<evidence type="ECO:0000313" key="2">
    <source>
        <dbReference type="EMBL" id="JAA82352.1"/>
    </source>
</evidence>
<reference evidence="2" key="1">
    <citation type="journal article" date="2013" name="BMC Genomics">
        <title>Unscrambling butterfly oogenesis.</title>
        <authorList>
            <person name="Carter J.M."/>
            <person name="Baker S.C."/>
            <person name="Pink R."/>
            <person name="Carter D.R."/>
            <person name="Collins A."/>
            <person name="Tomlin J."/>
            <person name="Gibbs M."/>
            <person name="Breuker C.J."/>
        </authorList>
    </citation>
    <scope>NUCLEOTIDE SEQUENCE</scope>
    <source>
        <tissue evidence="2">Ovary</tissue>
    </source>
</reference>
<sequence>MMRDDDIDDDDDDEDGRIEVRGLELPSDKPKRGSAAAVLADVEINSETEEWEEQQMQKAMLSIPDITGNGVELNPFAVAPPPPELGDTPKHLRPLHAPGQPP</sequence>
<name>S4PUI9_9NEOP</name>
<feature type="compositionally biased region" description="Basic and acidic residues" evidence="1">
    <location>
        <begin position="17"/>
        <end position="31"/>
    </location>
</feature>
<proteinExistence type="predicted"/>
<feature type="non-terminal residue" evidence="2">
    <location>
        <position position="102"/>
    </location>
</feature>
<accession>S4PUI9</accession>
<dbReference type="AlphaFoldDB" id="S4PUI9"/>
<organism evidence="2">
    <name type="scientific">Pararge aegeria</name>
    <name type="common">speckled wood butterfly</name>
    <dbReference type="NCBI Taxonomy" id="116150"/>
    <lineage>
        <taxon>Eukaryota</taxon>
        <taxon>Metazoa</taxon>
        <taxon>Ecdysozoa</taxon>
        <taxon>Arthropoda</taxon>
        <taxon>Hexapoda</taxon>
        <taxon>Insecta</taxon>
        <taxon>Pterygota</taxon>
        <taxon>Neoptera</taxon>
        <taxon>Endopterygota</taxon>
        <taxon>Lepidoptera</taxon>
        <taxon>Glossata</taxon>
        <taxon>Ditrysia</taxon>
        <taxon>Papilionoidea</taxon>
        <taxon>Nymphalidae</taxon>
        <taxon>Satyrinae</taxon>
        <taxon>Satyrini</taxon>
        <taxon>Parargina</taxon>
        <taxon>Pararge</taxon>
    </lineage>
</organism>
<feature type="region of interest" description="Disordered" evidence="1">
    <location>
        <begin position="72"/>
        <end position="102"/>
    </location>
</feature>